<gene>
    <name evidence="1" type="ORF">SO802_008099</name>
</gene>
<evidence type="ECO:0000313" key="1">
    <source>
        <dbReference type="EMBL" id="KAL0006597.1"/>
    </source>
</evidence>
<dbReference type="PROSITE" id="PS51257">
    <property type="entry name" value="PROKAR_LIPOPROTEIN"/>
    <property type="match status" value="1"/>
</dbReference>
<dbReference type="PANTHER" id="PTHR33116">
    <property type="entry name" value="REVERSE TRANSCRIPTASE ZINC-BINDING DOMAIN-CONTAINING PROTEIN-RELATED-RELATED"/>
    <property type="match status" value="1"/>
</dbReference>
<evidence type="ECO:0000313" key="2">
    <source>
        <dbReference type="Proteomes" id="UP001459277"/>
    </source>
</evidence>
<dbReference type="AlphaFoldDB" id="A0AAW2D874"/>
<comment type="caution">
    <text evidence="1">The sequence shown here is derived from an EMBL/GenBank/DDBJ whole genome shotgun (WGS) entry which is preliminary data.</text>
</comment>
<dbReference type="EMBL" id="JAZDWU010000003">
    <property type="protein sequence ID" value="KAL0006597.1"/>
    <property type="molecule type" value="Genomic_DNA"/>
</dbReference>
<reference evidence="1 2" key="1">
    <citation type="submission" date="2024-01" db="EMBL/GenBank/DDBJ databases">
        <title>A telomere-to-telomere, gap-free genome of sweet tea (Lithocarpus litseifolius).</title>
        <authorList>
            <person name="Zhou J."/>
        </authorList>
    </citation>
    <scope>NUCLEOTIDE SEQUENCE [LARGE SCALE GENOMIC DNA]</scope>
    <source>
        <strain evidence="1">Zhou-2022a</strain>
        <tissue evidence="1">Leaf</tissue>
    </source>
</reference>
<dbReference type="Proteomes" id="UP001459277">
    <property type="component" value="Unassembled WGS sequence"/>
</dbReference>
<proteinExistence type="predicted"/>
<keyword evidence="2" id="KW-1185">Reference proteome</keyword>
<dbReference type="PANTHER" id="PTHR33116:SF86">
    <property type="entry name" value="REVERSE TRANSCRIPTASE DOMAIN-CONTAINING PROTEIN"/>
    <property type="match status" value="1"/>
</dbReference>
<protein>
    <recommendedName>
        <fullName evidence="3">Reverse transcriptase</fullName>
    </recommendedName>
</protein>
<evidence type="ECO:0008006" key="3">
    <source>
        <dbReference type="Google" id="ProtNLM"/>
    </source>
</evidence>
<sequence length="386" mass="44490">MWLRNQRCEEVVQNAWEEGKLASLGSMLGSCLEKCRSRLETWNKMEFGHVGDRNTGFFHAKASVRRKKNSIEGIKDANNVWHVDDGKVEEVVVDYYKDLFTTSQPIEFSKMIQTVQPKVTTSMNQLLTRDFSAAEVKVALEQMHPLRVLGPDGMPPLFFQYFWSTCGEVVTAMVLNFLNHDDSLIFCKTSLANCDVLQRILKVYEQASGQQLNRAKTSLFFSSNTPNVTQEEIKQRFGAQVIKQHKKYLGLPSLVGRKKRNTFNEIKEKLNKKLTVWKEKMLSKTGKEVLIKAVAQAILTYTISCFKLSDTLCDELTSMIRNFWWGQKEEDKKIAWVRWEKMCEPKSNGGMGFRQLKQFNLALLAKQGWRLQTKQDSLAYKVLKAK</sequence>
<organism evidence="1 2">
    <name type="scientific">Lithocarpus litseifolius</name>
    <dbReference type="NCBI Taxonomy" id="425828"/>
    <lineage>
        <taxon>Eukaryota</taxon>
        <taxon>Viridiplantae</taxon>
        <taxon>Streptophyta</taxon>
        <taxon>Embryophyta</taxon>
        <taxon>Tracheophyta</taxon>
        <taxon>Spermatophyta</taxon>
        <taxon>Magnoliopsida</taxon>
        <taxon>eudicotyledons</taxon>
        <taxon>Gunneridae</taxon>
        <taxon>Pentapetalae</taxon>
        <taxon>rosids</taxon>
        <taxon>fabids</taxon>
        <taxon>Fagales</taxon>
        <taxon>Fagaceae</taxon>
        <taxon>Lithocarpus</taxon>
    </lineage>
</organism>
<accession>A0AAW2D874</accession>
<name>A0AAW2D874_9ROSI</name>